<reference evidence="2 3" key="1">
    <citation type="journal article" date="2012" name="New Phytol.">
        <title>Insight into trade-off between wood decay and parasitism from the genome of a fungal forest pathogen.</title>
        <authorList>
            <person name="Olson A."/>
            <person name="Aerts A."/>
            <person name="Asiegbu F."/>
            <person name="Belbahri L."/>
            <person name="Bouzid O."/>
            <person name="Broberg A."/>
            <person name="Canback B."/>
            <person name="Coutinho P.M."/>
            <person name="Cullen D."/>
            <person name="Dalman K."/>
            <person name="Deflorio G."/>
            <person name="van Diepen L.T."/>
            <person name="Dunand C."/>
            <person name="Duplessis S."/>
            <person name="Durling M."/>
            <person name="Gonthier P."/>
            <person name="Grimwood J."/>
            <person name="Fossdal C.G."/>
            <person name="Hansson D."/>
            <person name="Henrissat B."/>
            <person name="Hietala A."/>
            <person name="Himmelstrand K."/>
            <person name="Hoffmeister D."/>
            <person name="Hogberg N."/>
            <person name="James T.Y."/>
            <person name="Karlsson M."/>
            <person name="Kohler A."/>
            <person name="Kues U."/>
            <person name="Lee Y.H."/>
            <person name="Lin Y.C."/>
            <person name="Lind M."/>
            <person name="Lindquist E."/>
            <person name="Lombard V."/>
            <person name="Lucas S."/>
            <person name="Lunden K."/>
            <person name="Morin E."/>
            <person name="Murat C."/>
            <person name="Park J."/>
            <person name="Raffaello T."/>
            <person name="Rouze P."/>
            <person name="Salamov A."/>
            <person name="Schmutz J."/>
            <person name="Solheim H."/>
            <person name="Stahlberg J."/>
            <person name="Velez H."/>
            <person name="de Vries R.P."/>
            <person name="Wiebenga A."/>
            <person name="Woodward S."/>
            <person name="Yakovlev I."/>
            <person name="Garbelotto M."/>
            <person name="Martin F."/>
            <person name="Grigoriev I.V."/>
            <person name="Stenlid J."/>
        </authorList>
    </citation>
    <scope>NUCLEOTIDE SEQUENCE [LARGE SCALE GENOMIC DNA]</scope>
    <source>
        <strain evidence="2 3">TC 32-1</strain>
    </source>
</reference>
<dbReference type="RefSeq" id="XP_009549459.1">
    <property type="nucleotide sequence ID" value="XM_009551164.1"/>
</dbReference>
<feature type="region of interest" description="Disordered" evidence="1">
    <location>
        <begin position="45"/>
        <end position="141"/>
    </location>
</feature>
<feature type="compositionally biased region" description="Polar residues" evidence="1">
    <location>
        <begin position="54"/>
        <end position="67"/>
    </location>
</feature>
<evidence type="ECO:0000313" key="3">
    <source>
        <dbReference type="Proteomes" id="UP000030671"/>
    </source>
</evidence>
<accession>W4K1I7</accession>
<evidence type="ECO:0000256" key="1">
    <source>
        <dbReference type="SAM" id="MobiDB-lite"/>
    </source>
</evidence>
<keyword evidence="3" id="KW-1185">Reference proteome</keyword>
<sequence>MSRGRLVGIVVPAATVIDELLDEDGGITPVAELFIRRVEWSDAGRGECEASEATRGQASRAQGTNACSAAARQGRQNRIARTYTAFDDAYPIHDREREAGGGGRESRKNRKTPANQRMENKSEKKGRARDGLDWPSRGARE</sequence>
<name>W4K1I7_HETIT</name>
<evidence type="ECO:0000313" key="2">
    <source>
        <dbReference type="EMBL" id="ETW79205.1"/>
    </source>
</evidence>
<dbReference type="AlphaFoldDB" id="W4K1I7"/>
<dbReference type="EMBL" id="KI925461">
    <property type="protein sequence ID" value="ETW79205.1"/>
    <property type="molecule type" value="Genomic_DNA"/>
</dbReference>
<dbReference type="HOGENOM" id="CLU_1825530_0_0_1"/>
<feature type="compositionally biased region" description="Basic and acidic residues" evidence="1">
    <location>
        <begin position="90"/>
        <end position="99"/>
    </location>
</feature>
<protein>
    <submittedName>
        <fullName evidence="2">Uncharacterized protein</fullName>
    </submittedName>
</protein>
<dbReference type="InParanoid" id="W4K1I7"/>
<feature type="compositionally biased region" description="Basic and acidic residues" evidence="1">
    <location>
        <begin position="118"/>
        <end position="141"/>
    </location>
</feature>
<organism evidence="2 3">
    <name type="scientific">Heterobasidion irregulare (strain TC 32-1)</name>
    <dbReference type="NCBI Taxonomy" id="747525"/>
    <lineage>
        <taxon>Eukaryota</taxon>
        <taxon>Fungi</taxon>
        <taxon>Dikarya</taxon>
        <taxon>Basidiomycota</taxon>
        <taxon>Agaricomycotina</taxon>
        <taxon>Agaricomycetes</taxon>
        <taxon>Russulales</taxon>
        <taxon>Bondarzewiaceae</taxon>
        <taxon>Heterobasidion</taxon>
        <taxon>Heterobasidion annosum species complex</taxon>
    </lineage>
</organism>
<proteinExistence type="predicted"/>
<dbReference type="KEGG" id="hir:HETIRDRAFT_117773"/>
<dbReference type="Proteomes" id="UP000030671">
    <property type="component" value="Unassembled WGS sequence"/>
</dbReference>
<gene>
    <name evidence="2" type="ORF">HETIRDRAFT_117773</name>
</gene>
<dbReference type="GeneID" id="20666561"/>